<dbReference type="EMBL" id="OOIP01000027">
    <property type="protein sequence ID" value="SPO41390.1"/>
    <property type="molecule type" value="Genomic_DNA"/>
</dbReference>
<proteinExistence type="predicted"/>
<sequence length="666" mass="73693">MPPAHARPWGQGDAPVAPACVQALGLRRDARNYGRVQRSGDQQGSPVIFLGVLRRRRWFPACRSPVVLFAAQSVGVGPCSPEQTGPSWNEPRGTSPAGWAKTGKGGSPEEAVPLERLSSERAPDVLALPVQTSIRSPPSSLPTTVFPSSIDPAKRYISPHHPDFRLMDSQRRTIPTFASWTPSAAPSRLSPHGLPAPHHPDFRLMDSQRRTASILATWTHRCIVEALATWFHRRTVSMLATWFHRRTVSMLATWFHRRTVSMLATWFHRRTVSMLAAWSPPPHCLDSRCLVTTAALPRRSPHGLQLRSFSTLAAWYSAPHRLDSRHMHSSLHCRDDRRLLSIAALSRLSLLGDHRRTASTFAAWPPAPQLLDSRRMPMPLSPLWTPVSSPGPVPATPGQVEEAIPALDTSADQPMPLSPLWTPFSSPGPIPATPGQVEETIPALNTSADQARMAQEASGASENHTNSNGQGSLFFGDPDDDDEDDPHYSPLANRNPQPITDADLIRNLVNTVHRLWDEVADLRRRTDGHHFTLIAHEQHIGMPRQAAPQFLGLGDFVPISAAEAGEFCERFNTDKACRACVREHKCTFCGARHRRTRCPFEPRGELRAGPVPLTVRASSLTPSPLLFFTLPFRALAVQDVELQHIARNPFFVRVFPLQTTAFLIAV</sequence>
<dbReference type="AlphaFoldDB" id="A0A5C3FAX3"/>
<evidence type="ECO:0000313" key="2">
    <source>
        <dbReference type="EMBL" id="SPO41390.1"/>
    </source>
</evidence>
<dbReference type="Proteomes" id="UP000323386">
    <property type="component" value="Unassembled WGS sequence"/>
</dbReference>
<organism evidence="2 3">
    <name type="scientific">Pseudozyma flocculosa</name>
    <dbReference type="NCBI Taxonomy" id="84751"/>
    <lineage>
        <taxon>Eukaryota</taxon>
        <taxon>Fungi</taxon>
        <taxon>Dikarya</taxon>
        <taxon>Basidiomycota</taxon>
        <taxon>Ustilaginomycotina</taxon>
        <taxon>Ustilaginomycetes</taxon>
        <taxon>Ustilaginales</taxon>
        <taxon>Ustilaginaceae</taxon>
        <taxon>Pseudozyma</taxon>
    </lineage>
</organism>
<evidence type="ECO:0000256" key="1">
    <source>
        <dbReference type="SAM" id="MobiDB-lite"/>
    </source>
</evidence>
<protein>
    <submittedName>
        <fullName evidence="2">Uncharacterized protein</fullName>
    </submittedName>
</protein>
<feature type="compositionally biased region" description="Polar residues" evidence="1">
    <location>
        <begin position="458"/>
        <end position="471"/>
    </location>
</feature>
<reference evidence="2 3" key="1">
    <citation type="submission" date="2018-03" db="EMBL/GenBank/DDBJ databases">
        <authorList>
            <person name="Guldener U."/>
        </authorList>
    </citation>
    <scope>NUCLEOTIDE SEQUENCE [LARGE SCALE GENOMIC DNA]</scope>
    <source>
        <strain evidence="2 3">DAOM196992</strain>
    </source>
</reference>
<name>A0A5C3FAX3_9BASI</name>
<feature type="region of interest" description="Disordered" evidence="1">
    <location>
        <begin position="449"/>
        <end position="499"/>
    </location>
</feature>
<feature type="region of interest" description="Disordered" evidence="1">
    <location>
        <begin position="77"/>
        <end position="110"/>
    </location>
</feature>
<keyword evidence="3" id="KW-1185">Reference proteome</keyword>
<accession>A0A5C3FAX3</accession>
<evidence type="ECO:0000313" key="3">
    <source>
        <dbReference type="Proteomes" id="UP000323386"/>
    </source>
</evidence>
<gene>
    <name evidence="2" type="ORF">PSFLO_06872</name>
</gene>